<dbReference type="GO" id="GO:0003714">
    <property type="term" value="F:transcription corepressor activity"/>
    <property type="evidence" value="ECO:0007669"/>
    <property type="project" value="InterPro"/>
</dbReference>
<keyword evidence="2 4" id="KW-0560">Oxidoreductase</keyword>
<dbReference type="Pfam" id="PF02826">
    <property type="entry name" value="2-Hacid_dh_C"/>
    <property type="match status" value="1"/>
</dbReference>
<accession>A0A5C5ZEV0</accession>
<keyword evidence="8" id="KW-1185">Reference proteome</keyword>
<dbReference type="InterPro" id="IPR036291">
    <property type="entry name" value="NAD(P)-bd_dom_sf"/>
</dbReference>
<dbReference type="PANTHER" id="PTHR43761">
    <property type="entry name" value="D-ISOMER SPECIFIC 2-HYDROXYACID DEHYDROGENASE FAMILY PROTEIN (AFU_ORTHOLOGUE AFUA_1G13630)"/>
    <property type="match status" value="1"/>
</dbReference>
<reference evidence="7 8" key="1">
    <citation type="submission" date="2019-02" db="EMBL/GenBank/DDBJ databases">
        <title>Deep-cultivation of Planctomycetes and their phenomic and genomic characterization uncovers novel biology.</title>
        <authorList>
            <person name="Wiegand S."/>
            <person name="Jogler M."/>
            <person name="Boedeker C."/>
            <person name="Pinto D."/>
            <person name="Vollmers J."/>
            <person name="Rivas-Marin E."/>
            <person name="Kohn T."/>
            <person name="Peeters S.H."/>
            <person name="Heuer A."/>
            <person name="Rast P."/>
            <person name="Oberbeckmann S."/>
            <person name="Bunk B."/>
            <person name="Jeske O."/>
            <person name="Meyerdierks A."/>
            <person name="Storesund J.E."/>
            <person name="Kallscheuer N."/>
            <person name="Luecker S."/>
            <person name="Lage O.M."/>
            <person name="Pohl T."/>
            <person name="Merkel B.J."/>
            <person name="Hornburger P."/>
            <person name="Mueller R.-W."/>
            <person name="Bruemmer F."/>
            <person name="Labrenz M."/>
            <person name="Spormann A.M."/>
            <person name="Op Den Camp H."/>
            <person name="Overmann J."/>
            <person name="Amann R."/>
            <person name="Jetten M.S.M."/>
            <person name="Mascher T."/>
            <person name="Medema M.H."/>
            <person name="Devos D.P."/>
            <person name="Kaster A.-K."/>
            <person name="Ovreas L."/>
            <person name="Rohde M."/>
            <person name="Galperin M.Y."/>
            <person name="Jogler C."/>
        </authorList>
    </citation>
    <scope>NUCLEOTIDE SEQUENCE [LARGE SCALE GENOMIC DNA]</scope>
    <source>
        <strain evidence="7 8">Pla123a</strain>
    </source>
</reference>
<dbReference type="SUPFAM" id="SSF52283">
    <property type="entry name" value="Formate/glycerate dehydrogenase catalytic domain-like"/>
    <property type="match status" value="1"/>
</dbReference>
<dbReference type="CDD" id="cd05299">
    <property type="entry name" value="CtBP_dh"/>
    <property type="match status" value="1"/>
</dbReference>
<protein>
    <submittedName>
        <fullName evidence="7">Putative 2-hydroxyacid dehydrogenase</fullName>
        <ecNumber evidence="7">1.-.-.-</ecNumber>
    </submittedName>
</protein>
<feature type="domain" description="D-isomer specific 2-hydroxyacid dehydrogenase catalytic" evidence="5">
    <location>
        <begin position="19"/>
        <end position="316"/>
    </location>
</feature>
<feature type="domain" description="D-isomer specific 2-hydroxyacid dehydrogenase NAD-binding" evidence="6">
    <location>
        <begin position="112"/>
        <end position="284"/>
    </location>
</feature>
<keyword evidence="3" id="KW-0520">NAD</keyword>
<evidence type="ECO:0000313" key="7">
    <source>
        <dbReference type="EMBL" id="TWT85371.1"/>
    </source>
</evidence>
<dbReference type="SUPFAM" id="SSF51735">
    <property type="entry name" value="NAD(P)-binding Rossmann-fold domains"/>
    <property type="match status" value="1"/>
</dbReference>
<dbReference type="EC" id="1.-.-.-" evidence="7"/>
<evidence type="ECO:0000256" key="1">
    <source>
        <dbReference type="ARBA" id="ARBA00005854"/>
    </source>
</evidence>
<organism evidence="7 8">
    <name type="scientific">Posidoniimonas polymericola</name>
    <dbReference type="NCBI Taxonomy" id="2528002"/>
    <lineage>
        <taxon>Bacteria</taxon>
        <taxon>Pseudomonadati</taxon>
        <taxon>Planctomycetota</taxon>
        <taxon>Planctomycetia</taxon>
        <taxon>Pirellulales</taxon>
        <taxon>Lacipirellulaceae</taxon>
        <taxon>Posidoniimonas</taxon>
    </lineage>
</organism>
<dbReference type="AlphaFoldDB" id="A0A5C5ZEV0"/>
<dbReference type="InterPro" id="IPR043322">
    <property type="entry name" value="CtBP"/>
</dbReference>
<dbReference type="InterPro" id="IPR006139">
    <property type="entry name" value="D-isomer_2_OHA_DH_cat_dom"/>
</dbReference>
<dbReference type="RefSeq" id="WP_146583639.1">
    <property type="nucleotide sequence ID" value="NZ_SJPO01000001.1"/>
</dbReference>
<dbReference type="EMBL" id="SJPO01000001">
    <property type="protein sequence ID" value="TWT85371.1"/>
    <property type="molecule type" value="Genomic_DNA"/>
</dbReference>
<name>A0A5C5ZEV0_9BACT</name>
<evidence type="ECO:0000259" key="6">
    <source>
        <dbReference type="Pfam" id="PF02826"/>
    </source>
</evidence>
<dbReference type="GO" id="GO:0051287">
    <property type="term" value="F:NAD binding"/>
    <property type="evidence" value="ECO:0007669"/>
    <property type="project" value="InterPro"/>
</dbReference>
<gene>
    <name evidence="7" type="ORF">Pla123a_01780</name>
</gene>
<dbReference type="Pfam" id="PF00389">
    <property type="entry name" value="2-Hacid_dh"/>
    <property type="match status" value="1"/>
</dbReference>
<dbReference type="PROSITE" id="PS00671">
    <property type="entry name" value="D_2_HYDROXYACID_DH_3"/>
    <property type="match status" value="1"/>
</dbReference>
<dbReference type="InterPro" id="IPR006140">
    <property type="entry name" value="D-isomer_DH_NAD-bd"/>
</dbReference>
<dbReference type="Proteomes" id="UP000318478">
    <property type="component" value="Unassembled WGS sequence"/>
</dbReference>
<proteinExistence type="inferred from homology"/>
<comment type="similarity">
    <text evidence="1 4">Belongs to the D-isomer specific 2-hydroxyacid dehydrogenase family.</text>
</comment>
<dbReference type="GO" id="GO:0016616">
    <property type="term" value="F:oxidoreductase activity, acting on the CH-OH group of donors, NAD or NADP as acceptor"/>
    <property type="evidence" value="ECO:0007669"/>
    <property type="project" value="InterPro"/>
</dbReference>
<dbReference type="PANTHER" id="PTHR43761:SF1">
    <property type="entry name" value="D-ISOMER SPECIFIC 2-HYDROXYACID DEHYDROGENASE CATALYTIC DOMAIN-CONTAINING PROTEIN-RELATED"/>
    <property type="match status" value="1"/>
</dbReference>
<evidence type="ECO:0000256" key="2">
    <source>
        <dbReference type="ARBA" id="ARBA00023002"/>
    </source>
</evidence>
<sequence length="322" mass="34597">MPTHNALYTDFPWADPDIERALLAEADCELVLSPDNKEQTLVAEAERLNPVLIVTCWAPTTARVIDAAPNCRHIARTGIGLDNIDVPHATGKGILVTNVPDYCVREVAEHSLAMVMDLGRKLSVCHHATKSGVYDLVAAQPIYRLKGQTLGVVGLGATGTILAELAQAIGMRVIGTNRSKDVPPGVTWKPLEELLAVADYVSINFPLSDETANLMNADTFALMKPTAYLINTARGGIVDHDALAAALDKGQLAGAALDVQVPEPPDLSRPPYNDPRVIVTPHSAFCSPQAIVELRERVGRQARDFLLGKTPECVVNPGVLKQ</sequence>
<dbReference type="InterPro" id="IPR029753">
    <property type="entry name" value="D-isomer_DH_CS"/>
</dbReference>
<comment type="caution">
    <text evidence="7">The sequence shown here is derived from an EMBL/GenBank/DDBJ whole genome shotgun (WGS) entry which is preliminary data.</text>
</comment>
<evidence type="ECO:0000313" key="8">
    <source>
        <dbReference type="Proteomes" id="UP000318478"/>
    </source>
</evidence>
<evidence type="ECO:0000259" key="5">
    <source>
        <dbReference type="Pfam" id="PF00389"/>
    </source>
</evidence>
<evidence type="ECO:0000256" key="4">
    <source>
        <dbReference type="RuleBase" id="RU003719"/>
    </source>
</evidence>
<dbReference type="InterPro" id="IPR050418">
    <property type="entry name" value="D-iso_2-hydroxyacid_DH_PdxB"/>
</dbReference>
<dbReference type="OrthoDB" id="277029at2"/>
<evidence type="ECO:0000256" key="3">
    <source>
        <dbReference type="ARBA" id="ARBA00023027"/>
    </source>
</evidence>
<dbReference type="Gene3D" id="3.40.50.720">
    <property type="entry name" value="NAD(P)-binding Rossmann-like Domain"/>
    <property type="match status" value="2"/>
</dbReference>